<sequence length="196" mass="20824">MTRILLVIVLLMATAGAVVAYGDPEQIARARENLTQIFGRSITASASTSSSAPAVQIARGQGGEFAFRAKINGVSAPMVIDTGATSVVLTWETAKAIGLPIDMLEYNVDLETAGGHTKAARLTLDRLAVGKLVEKSVPALVVQRGQMKTNLLGMSFLDRLESWGVRADTLSLTGYPDVTGSINTSSRHRRPRTAVD</sequence>
<dbReference type="GO" id="GO:0006508">
    <property type="term" value="P:proteolysis"/>
    <property type="evidence" value="ECO:0007669"/>
    <property type="project" value="UniProtKB-KW"/>
</dbReference>
<dbReference type="Proteomes" id="UP000673383">
    <property type="component" value="Unassembled WGS sequence"/>
</dbReference>
<dbReference type="SUPFAM" id="SSF50630">
    <property type="entry name" value="Acid proteases"/>
    <property type="match status" value="1"/>
</dbReference>
<gene>
    <name evidence="2" type="ORF">JOH49_008133</name>
</gene>
<protein>
    <submittedName>
        <fullName evidence="2">Clan AA aspartic protease (TIGR02281 family)</fullName>
    </submittedName>
</protein>
<evidence type="ECO:0000313" key="2">
    <source>
        <dbReference type="EMBL" id="MBP1298380.1"/>
    </source>
</evidence>
<evidence type="ECO:0000313" key="3">
    <source>
        <dbReference type="Proteomes" id="UP000673383"/>
    </source>
</evidence>
<dbReference type="STRING" id="29448.QU41_35030"/>
<comment type="caution">
    <text evidence="2">The sequence shown here is derived from an EMBL/GenBank/DDBJ whole genome shotgun (WGS) entry which is preliminary data.</text>
</comment>
<dbReference type="InterPro" id="IPR011969">
    <property type="entry name" value="Clan_AA_Asp_peptidase_C"/>
</dbReference>
<proteinExistence type="predicted"/>
<dbReference type="CDD" id="cd05483">
    <property type="entry name" value="retropepsin_like_bacteria"/>
    <property type="match status" value="1"/>
</dbReference>
<accession>A0A1E3EPQ8</accession>
<dbReference type="AlphaFoldDB" id="A0A1E3EPQ8"/>
<dbReference type="InterPro" id="IPR021109">
    <property type="entry name" value="Peptidase_aspartic_dom_sf"/>
</dbReference>
<feature type="chain" id="PRO_5041083905" evidence="1">
    <location>
        <begin position="21"/>
        <end position="196"/>
    </location>
</feature>
<dbReference type="Pfam" id="PF13650">
    <property type="entry name" value="Asp_protease_2"/>
    <property type="match status" value="1"/>
</dbReference>
<dbReference type="GO" id="GO:0008233">
    <property type="term" value="F:peptidase activity"/>
    <property type="evidence" value="ECO:0007669"/>
    <property type="project" value="UniProtKB-KW"/>
</dbReference>
<dbReference type="eggNOG" id="COG3577">
    <property type="taxonomic scope" value="Bacteria"/>
</dbReference>
<keyword evidence="1" id="KW-0732">Signal</keyword>
<reference evidence="2" key="1">
    <citation type="submission" date="2021-02" db="EMBL/GenBank/DDBJ databases">
        <title>Genomic Encyclopedia of Type Strains, Phase IV (KMG-V): Genome sequencing to study the core and pangenomes of soil and plant-associated prokaryotes.</title>
        <authorList>
            <person name="Whitman W."/>
        </authorList>
    </citation>
    <scope>NUCLEOTIDE SEQUENCE</scope>
    <source>
        <strain evidence="2">USDA 406</strain>
    </source>
</reference>
<organism evidence="2 3">
    <name type="scientific">Bradyrhizobium elkanii</name>
    <dbReference type="NCBI Taxonomy" id="29448"/>
    <lineage>
        <taxon>Bacteria</taxon>
        <taxon>Pseudomonadati</taxon>
        <taxon>Pseudomonadota</taxon>
        <taxon>Alphaproteobacteria</taxon>
        <taxon>Hyphomicrobiales</taxon>
        <taxon>Nitrobacteraceae</taxon>
        <taxon>Bradyrhizobium</taxon>
    </lineage>
</organism>
<dbReference type="OrthoDB" id="7595324at2"/>
<dbReference type="RefSeq" id="WP_028344537.1">
    <property type="nucleotide sequence ID" value="NZ_CP126029.1"/>
</dbReference>
<dbReference type="InterPro" id="IPR034122">
    <property type="entry name" value="Retropepsin-like_bacterial"/>
</dbReference>
<feature type="signal peptide" evidence="1">
    <location>
        <begin position="1"/>
        <end position="20"/>
    </location>
</feature>
<name>A0A1E3EPQ8_BRAEL</name>
<dbReference type="NCBIfam" id="TIGR02281">
    <property type="entry name" value="clan_AA_DTGA"/>
    <property type="match status" value="1"/>
</dbReference>
<dbReference type="Gene3D" id="2.40.70.10">
    <property type="entry name" value="Acid Proteases"/>
    <property type="match status" value="1"/>
</dbReference>
<dbReference type="EMBL" id="JAFICZ010000001">
    <property type="protein sequence ID" value="MBP1298380.1"/>
    <property type="molecule type" value="Genomic_DNA"/>
</dbReference>
<keyword evidence="2" id="KW-0378">Hydrolase</keyword>
<evidence type="ECO:0000256" key="1">
    <source>
        <dbReference type="SAM" id="SignalP"/>
    </source>
</evidence>
<keyword evidence="2" id="KW-0645">Protease</keyword>